<feature type="non-terminal residue" evidence="2">
    <location>
        <position position="1"/>
    </location>
</feature>
<sequence length="234" mass="26411">NDNDNDNDNDDNNNNDVWSPQSQRSSIPIVVAEVAPLTPSPLAPLGFAFGFPDEHPTLMRKTNSRSGTLVVIEQERTTVSSSDARQSDTHVTPLLPPLRRRKRKVNVSVTKFVPTPEMKDVELTFVRHPSNPQSEEQEQEDLDCEKKEQEWENKDAITLQVPLLDSKGHEKVLSEAEEEKLVYLNDLITVILQDRQSYLLSNALLLSYKSFTISAYVACFMLCCCACSTVEMNK</sequence>
<reference evidence="2 3" key="1">
    <citation type="journal article" date="2013" name="Curr. Biol.">
        <title>The Genome of the Foraminiferan Reticulomyxa filosa.</title>
        <authorList>
            <person name="Glockner G."/>
            <person name="Hulsmann N."/>
            <person name="Schleicher M."/>
            <person name="Noegel A.A."/>
            <person name="Eichinger L."/>
            <person name="Gallinger C."/>
            <person name="Pawlowski J."/>
            <person name="Sierra R."/>
            <person name="Euteneuer U."/>
            <person name="Pillet L."/>
            <person name="Moustafa A."/>
            <person name="Platzer M."/>
            <person name="Groth M."/>
            <person name="Szafranski K."/>
            <person name="Schliwa M."/>
        </authorList>
    </citation>
    <scope>NUCLEOTIDE SEQUENCE [LARGE SCALE GENOMIC DNA]</scope>
</reference>
<keyword evidence="3" id="KW-1185">Reference proteome</keyword>
<feature type="compositionally biased region" description="Acidic residues" evidence="1">
    <location>
        <begin position="1"/>
        <end position="13"/>
    </location>
</feature>
<organism evidence="2 3">
    <name type="scientific">Reticulomyxa filosa</name>
    <dbReference type="NCBI Taxonomy" id="46433"/>
    <lineage>
        <taxon>Eukaryota</taxon>
        <taxon>Sar</taxon>
        <taxon>Rhizaria</taxon>
        <taxon>Retaria</taxon>
        <taxon>Foraminifera</taxon>
        <taxon>Monothalamids</taxon>
        <taxon>Reticulomyxidae</taxon>
        <taxon>Reticulomyxa</taxon>
    </lineage>
</organism>
<evidence type="ECO:0000256" key="1">
    <source>
        <dbReference type="SAM" id="MobiDB-lite"/>
    </source>
</evidence>
<comment type="caution">
    <text evidence="2">The sequence shown here is derived from an EMBL/GenBank/DDBJ whole genome shotgun (WGS) entry which is preliminary data.</text>
</comment>
<feature type="region of interest" description="Disordered" evidence="1">
    <location>
        <begin position="1"/>
        <end position="24"/>
    </location>
</feature>
<dbReference type="AlphaFoldDB" id="X6N244"/>
<name>X6N244_RETFI</name>
<evidence type="ECO:0000313" key="2">
    <source>
        <dbReference type="EMBL" id="ETO20161.1"/>
    </source>
</evidence>
<protein>
    <submittedName>
        <fullName evidence="2">UBP-type zinc finger-containing protein</fullName>
    </submittedName>
</protein>
<dbReference type="Proteomes" id="UP000023152">
    <property type="component" value="Unassembled WGS sequence"/>
</dbReference>
<dbReference type="EMBL" id="ASPP01012866">
    <property type="protein sequence ID" value="ETO20161.1"/>
    <property type="molecule type" value="Genomic_DNA"/>
</dbReference>
<accession>X6N244</accession>
<gene>
    <name evidence="2" type="ORF">RFI_17057</name>
</gene>
<evidence type="ECO:0000313" key="3">
    <source>
        <dbReference type="Proteomes" id="UP000023152"/>
    </source>
</evidence>
<proteinExistence type="predicted"/>